<name>A0A090MDP3_OSTTA</name>
<evidence type="ECO:0000259" key="3">
    <source>
        <dbReference type="PROSITE" id="PS50158"/>
    </source>
</evidence>
<evidence type="ECO:0000313" key="4">
    <source>
        <dbReference type="EMBL" id="CEG01051.1"/>
    </source>
</evidence>
<dbReference type="EMBL" id="CAID01000002">
    <property type="protein sequence ID" value="CEG01051.1"/>
    <property type="molecule type" value="Genomic_DNA"/>
</dbReference>
<evidence type="ECO:0000256" key="1">
    <source>
        <dbReference type="PROSITE-ProRule" id="PRU00047"/>
    </source>
</evidence>
<dbReference type="Proteomes" id="UP000009170">
    <property type="component" value="Unassembled WGS sequence"/>
</dbReference>
<evidence type="ECO:0000313" key="5">
    <source>
        <dbReference type="Proteomes" id="UP000009170"/>
    </source>
</evidence>
<dbReference type="InParanoid" id="A0A090MDP3"/>
<feature type="region of interest" description="Disordered" evidence="2">
    <location>
        <begin position="316"/>
        <end position="349"/>
    </location>
</feature>
<dbReference type="SUPFAM" id="SSF57756">
    <property type="entry name" value="Retrovirus zinc finger-like domains"/>
    <property type="match status" value="1"/>
</dbReference>
<evidence type="ECO:0000256" key="2">
    <source>
        <dbReference type="SAM" id="MobiDB-lite"/>
    </source>
</evidence>
<keyword evidence="1" id="KW-0862">Zinc</keyword>
<reference evidence="4 5" key="2">
    <citation type="journal article" date="2014" name="BMC Genomics">
        <title>An improved genome of the model marine alga Ostreococcus tauri unfolds by assessing Illumina de novo assemblies.</title>
        <authorList>
            <person name="Blanc-Mathieu R."/>
            <person name="Verhelst B."/>
            <person name="Derelle E."/>
            <person name="Rombauts S."/>
            <person name="Bouget F.Y."/>
            <person name="Carre I."/>
            <person name="Chateau A."/>
            <person name="Eyre-Walker A."/>
            <person name="Grimsley N."/>
            <person name="Moreau H."/>
            <person name="Piegu B."/>
            <person name="Rivals E."/>
            <person name="Schackwitz W."/>
            <person name="Van de Peer Y."/>
            <person name="Piganeau G."/>
        </authorList>
    </citation>
    <scope>NUCLEOTIDE SEQUENCE [LARGE SCALE GENOMIC DNA]</scope>
    <source>
        <strain evidence="5">OTTH 0595 / CCAP 157/2 / RCC745</strain>
    </source>
</reference>
<dbReference type="GO" id="GO:0003676">
    <property type="term" value="F:nucleic acid binding"/>
    <property type="evidence" value="ECO:0007669"/>
    <property type="project" value="InterPro"/>
</dbReference>
<keyword evidence="1" id="KW-0479">Metal-binding</keyword>
<reference evidence="5" key="1">
    <citation type="journal article" date="2006" name="Proc. Natl. Acad. Sci. U.S.A.">
        <title>Genome analysis of the smallest free-living eukaryote Ostreococcus tauri unveils many unique features.</title>
        <authorList>
            <person name="Derelle E."/>
            <person name="Ferraz C."/>
            <person name="Rombauts S."/>
            <person name="Rouze P."/>
            <person name="Worden A.Z."/>
            <person name="Robbens S."/>
            <person name="Partensky F."/>
            <person name="Degroeve S."/>
            <person name="Echeynie S."/>
            <person name="Cooke R."/>
            <person name="Saeys Y."/>
            <person name="Wuyts J."/>
            <person name="Jabbari K."/>
            <person name="Bowler C."/>
            <person name="Panaud O."/>
            <person name="Piegu B."/>
            <person name="Ball S.G."/>
            <person name="Ral J.-P."/>
            <person name="Bouget F.-Y."/>
            <person name="Piganeau G."/>
            <person name="De Baets B."/>
            <person name="Picard A."/>
            <person name="Delseny M."/>
            <person name="Demaille J."/>
            <person name="Van de Peer Y."/>
            <person name="Moreau H."/>
        </authorList>
    </citation>
    <scope>NUCLEOTIDE SEQUENCE [LARGE SCALE GENOMIC DNA]</scope>
    <source>
        <strain evidence="5">OTTH 0595 / CCAP 157/2 / RCC745</strain>
    </source>
</reference>
<keyword evidence="1" id="KW-0863">Zinc-finger</keyword>
<protein>
    <submittedName>
        <fullName evidence="4">Zinc finger, CCHC-type</fullName>
    </submittedName>
</protein>
<dbReference type="RefSeq" id="XP_022840767.1">
    <property type="nucleotide sequence ID" value="XM_022985077.1"/>
</dbReference>
<dbReference type="GO" id="GO:0008270">
    <property type="term" value="F:zinc ion binding"/>
    <property type="evidence" value="ECO:0007669"/>
    <property type="project" value="UniProtKB-KW"/>
</dbReference>
<dbReference type="InterPro" id="IPR036875">
    <property type="entry name" value="Znf_CCHC_sf"/>
</dbReference>
<sequence length="591" mass="63594">MEPYKYLVTPFWRGKKELTSTGRTLLSAHSARQMTAYIQSGAGYKGASSRNPTTQILAEKLALDAIQLGLCMQEKGTFVGMTPDALFEAVNEWGNLPAVVKAESEGDASDEDSGEGTETRVATGVKAAEHLARKLLMSAASAEISRLKSALPGDLLISELDRANSSFESNGFTSLGRAYGATRAKQNEANRVANALRNDVLLPSTALSGAYSCIAALAELRRYVAESDWSLTLCGLPTFSEIDKRTVLLRATDGTVIQEKLAEMNRVSLMSNVAAEATDFDESVQYLDAVFRAEAAQEELVQRPGTKTAPIVVGNARSERAKGRERRESSGRNSIKVAAKPKPKTGESRTDFYDFIKSNPGDCFRCKQKGHLQKDCPSKLKNGESETRSGGAYVCLPAAYRAAPTTVSNIILDTGAAAVSYVTKDEGFDIRTRVTTDAIVSGIGNGAVSAPQGGTVYARVPATVYLPNGRKIERKEVVRFDAVLAPKLVKGGTGLLSLAGFVHDGGVNALVRKVDQQVDPDDISHPVDMCLQLGAVGALKDRTKRIEVMFKARDGLLWAPRMEFLGQSEIESLVPNPPKALKHFNAVIKGE</sequence>
<accession>A0A090MDP3</accession>
<dbReference type="GeneID" id="34945606"/>
<proteinExistence type="predicted"/>
<dbReference type="KEGG" id="ota:OT_ostta02g02615"/>
<dbReference type="InterPro" id="IPR001878">
    <property type="entry name" value="Znf_CCHC"/>
</dbReference>
<dbReference type="Pfam" id="PF00098">
    <property type="entry name" value="zf-CCHC"/>
    <property type="match status" value="1"/>
</dbReference>
<organism evidence="4 5">
    <name type="scientific">Ostreococcus tauri</name>
    <name type="common">Marine green alga</name>
    <dbReference type="NCBI Taxonomy" id="70448"/>
    <lineage>
        <taxon>Eukaryota</taxon>
        <taxon>Viridiplantae</taxon>
        <taxon>Chlorophyta</taxon>
        <taxon>Mamiellophyceae</taxon>
        <taxon>Mamiellales</taxon>
        <taxon>Bathycoccaceae</taxon>
        <taxon>Ostreococcus</taxon>
    </lineage>
</organism>
<feature type="compositionally biased region" description="Basic and acidic residues" evidence="2">
    <location>
        <begin position="317"/>
        <end position="330"/>
    </location>
</feature>
<feature type="domain" description="CCHC-type" evidence="3">
    <location>
        <begin position="363"/>
        <end position="378"/>
    </location>
</feature>
<keyword evidence="5" id="KW-1185">Reference proteome</keyword>
<dbReference type="Gene3D" id="4.10.60.10">
    <property type="entry name" value="Zinc finger, CCHC-type"/>
    <property type="match status" value="1"/>
</dbReference>
<dbReference type="PROSITE" id="PS50158">
    <property type="entry name" value="ZF_CCHC"/>
    <property type="match status" value="1"/>
</dbReference>
<comment type="caution">
    <text evidence="4">The sequence shown here is derived from an EMBL/GenBank/DDBJ whole genome shotgun (WGS) entry which is preliminary data.</text>
</comment>
<dbReference type="AlphaFoldDB" id="A0A090MDP3"/>
<gene>
    <name evidence="4" type="ORF">OT_ostta02g02615</name>
</gene>
<dbReference type="SMART" id="SM00343">
    <property type="entry name" value="ZnF_C2HC"/>
    <property type="match status" value="1"/>
</dbReference>
<dbReference type="OrthoDB" id="427960at2759"/>